<evidence type="ECO:0000256" key="12">
    <source>
        <dbReference type="ARBA" id="ARBA00023014"/>
    </source>
</evidence>
<feature type="binding site" evidence="14 15">
    <location>
        <position position="70"/>
    </location>
    <ligand>
        <name>[4Fe-4S] cluster</name>
        <dbReference type="ChEBI" id="CHEBI:49883"/>
        <note>4Fe-4S-S-AdoMet</note>
    </ligand>
</feature>
<dbReference type="PANTHER" id="PTHR22976">
    <property type="entry name" value="BIOTIN SYNTHASE"/>
    <property type="match status" value="1"/>
</dbReference>
<dbReference type="PIRSF" id="PIRSF001619">
    <property type="entry name" value="Biotin_synth"/>
    <property type="match status" value="1"/>
</dbReference>
<keyword evidence="6 14" id="KW-0808">Transferase</keyword>
<comment type="subunit">
    <text evidence="3 14">Homodimer.</text>
</comment>
<dbReference type="AlphaFoldDB" id="A0A380RXQ1"/>
<organism evidence="17 18">
    <name type="scientific">Fibrobacter succinogenes</name>
    <name type="common">Bacteroides succinogenes</name>
    <dbReference type="NCBI Taxonomy" id="833"/>
    <lineage>
        <taxon>Bacteria</taxon>
        <taxon>Pseudomonadati</taxon>
        <taxon>Fibrobacterota</taxon>
        <taxon>Fibrobacteria</taxon>
        <taxon>Fibrobacterales</taxon>
        <taxon>Fibrobacteraceae</taxon>
        <taxon>Fibrobacter</taxon>
    </lineage>
</organism>
<evidence type="ECO:0000256" key="1">
    <source>
        <dbReference type="ARBA" id="ARBA00004942"/>
    </source>
</evidence>
<evidence type="ECO:0000256" key="8">
    <source>
        <dbReference type="ARBA" id="ARBA00022714"/>
    </source>
</evidence>
<reference evidence="17 18" key="1">
    <citation type="submission" date="2017-08" db="EMBL/GenBank/DDBJ databases">
        <authorList>
            <person name="de Groot N.N."/>
        </authorList>
    </citation>
    <scope>NUCLEOTIDE SEQUENCE [LARGE SCALE GENOMIC DNA]</scope>
    <source>
        <strain evidence="17 18">HM2</strain>
    </source>
</reference>
<evidence type="ECO:0000256" key="10">
    <source>
        <dbReference type="ARBA" id="ARBA00022756"/>
    </source>
</evidence>
<dbReference type="Pfam" id="PF04055">
    <property type="entry name" value="Radical_SAM"/>
    <property type="match status" value="1"/>
</dbReference>
<dbReference type="GO" id="GO:0005506">
    <property type="term" value="F:iron ion binding"/>
    <property type="evidence" value="ECO:0007669"/>
    <property type="project" value="UniProtKB-UniRule"/>
</dbReference>
<evidence type="ECO:0000256" key="15">
    <source>
        <dbReference type="PIRSR" id="PIRSR001619-1"/>
    </source>
</evidence>
<feature type="binding site" evidence="14 15">
    <location>
        <position position="63"/>
    </location>
    <ligand>
        <name>[4Fe-4S] cluster</name>
        <dbReference type="ChEBI" id="CHEBI:49883"/>
        <note>4Fe-4S-S-AdoMet</note>
    </ligand>
</feature>
<proteinExistence type="inferred from homology"/>
<protein>
    <recommendedName>
        <fullName evidence="4 14">Biotin synthase</fullName>
        <ecNumber evidence="4 14">2.8.1.6</ecNumber>
    </recommendedName>
</protein>
<dbReference type="SFLD" id="SFLDS00029">
    <property type="entry name" value="Radical_SAM"/>
    <property type="match status" value="1"/>
</dbReference>
<keyword evidence="11 14" id="KW-0408">Iron</keyword>
<dbReference type="SUPFAM" id="SSF102114">
    <property type="entry name" value="Radical SAM enzymes"/>
    <property type="match status" value="1"/>
</dbReference>
<comment type="function">
    <text evidence="14">Catalyzes the conversion of dethiobiotin (DTB) to biotin by the insertion of a sulfur atom into dethiobiotin via a radical-based mechanism.</text>
</comment>
<feature type="binding site" evidence="14 15">
    <location>
        <position position="199"/>
    </location>
    <ligand>
        <name>[2Fe-2S] cluster</name>
        <dbReference type="ChEBI" id="CHEBI:190135"/>
    </ligand>
</feature>
<evidence type="ECO:0000256" key="14">
    <source>
        <dbReference type="HAMAP-Rule" id="MF_01694"/>
    </source>
</evidence>
<feature type="binding site" evidence="14 15">
    <location>
        <position position="107"/>
    </location>
    <ligand>
        <name>[2Fe-2S] cluster</name>
        <dbReference type="ChEBI" id="CHEBI:190135"/>
    </ligand>
</feature>
<dbReference type="InterPro" id="IPR006638">
    <property type="entry name" value="Elp3/MiaA/NifB-like_rSAM"/>
</dbReference>
<dbReference type="Gene3D" id="3.20.20.70">
    <property type="entry name" value="Aldolase class I"/>
    <property type="match status" value="1"/>
</dbReference>
<dbReference type="InterPro" id="IPR007197">
    <property type="entry name" value="rSAM"/>
</dbReference>
<dbReference type="UniPathway" id="UPA00078">
    <property type="reaction ID" value="UER00162"/>
</dbReference>
<keyword evidence="9 14" id="KW-0479">Metal-binding</keyword>
<evidence type="ECO:0000256" key="6">
    <source>
        <dbReference type="ARBA" id="ARBA00022679"/>
    </source>
</evidence>
<feature type="binding site" evidence="14 15">
    <location>
        <position position="139"/>
    </location>
    <ligand>
        <name>[2Fe-2S] cluster</name>
        <dbReference type="ChEBI" id="CHEBI:190135"/>
    </ligand>
</feature>
<comment type="catalytic activity">
    <reaction evidence="13 14">
        <text>(4R,5S)-dethiobiotin + (sulfur carrier)-SH + 2 reduced [2Fe-2S]-[ferredoxin] + 2 S-adenosyl-L-methionine = (sulfur carrier)-H + biotin + 2 5'-deoxyadenosine + 2 L-methionine + 2 oxidized [2Fe-2S]-[ferredoxin]</text>
        <dbReference type="Rhea" id="RHEA:22060"/>
        <dbReference type="Rhea" id="RHEA-COMP:10000"/>
        <dbReference type="Rhea" id="RHEA-COMP:10001"/>
        <dbReference type="Rhea" id="RHEA-COMP:14737"/>
        <dbReference type="Rhea" id="RHEA-COMP:14739"/>
        <dbReference type="ChEBI" id="CHEBI:17319"/>
        <dbReference type="ChEBI" id="CHEBI:29917"/>
        <dbReference type="ChEBI" id="CHEBI:33737"/>
        <dbReference type="ChEBI" id="CHEBI:33738"/>
        <dbReference type="ChEBI" id="CHEBI:57586"/>
        <dbReference type="ChEBI" id="CHEBI:57844"/>
        <dbReference type="ChEBI" id="CHEBI:59789"/>
        <dbReference type="ChEBI" id="CHEBI:64428"/>
        <dbReference type="ChEBI" id="CHEBI:149473"/>
        <dbReference type="EC" id="2.8.1.6"/>
    </reaction>
</comment>
<keyword evidence="8 14" id="KW-0001">2Fe-2S</keyword>
<keyword evidence="5 14" id="KW-0004">4Fe-4S</keyword>
<dbReference type="SMART" id="SM00729">
    <property type="entry name" value="Elp3"/>
    <property type="match status" value="1"/>
</dbReference>
<dbReference type="SMART" id="SM00876">
    <property type="entry name" value="BATS"/>
    <property type="match status" value="1"/>
</dbReference>
<dbReference type="GO" id="GO:0051537">
    <property type="term" value="F:2 iron, 2 sulfur cluster binding"/>
    <property type="evidence" value="ECO:0007669"/>
    <property type="project" value="UniProtKB-KW"/>
</dbReference>
<comment type="similarity">
    <text evidence="2 14">Belongs to the radical SAM superfamily. Biotin synthase family.</text>
</comment>
<dbReference type="InterPro" id="IPR024177">
    <property type="entry name" value="Biotin_synthase"/>
</dbReference>
<dbReference type="FunFam" id="3.20.20.70:FF:000026">
    <property type="entry name" value="Biotin synthase"/>
    <property type="match status" value="1"/>
</dbReference>
<dbReference type="Proteomes" id="UP000255423">
    <property type="component" value="Unassembled WGS sequence"/>
</dbReference>
<comment type="cofactor">
    <cofactor evidence="15">
        <name>[2Fe-2S] cluster</name>
        <dbReference type="ChEBI" id="CHEBI:190135"/>
    </cofactor>
    <text evidence="15">Binds 1 [2Fe-2S] cluster. The cluster is coordinated with 3 cysteines and 1 arginine.</text>
</comment>
<gene>
    <name evidence="14" type="primary">bioB</name>
    <name evidence="17" type="ORF">SAMN05661053_1301</name>
</gene>
<evidence type="ECO:0000256" key="3">
    <source>
        <dbReference type="ARBA" id="ARBA00011738"/>
    </source>
</evidence>
<keyword evidence="7 14" id="KW-0949">S-adenosyl-L-methionine</keyword>
<dbReference type="PANTHER" id="PTHR22976:SF2">
    <property type="entry name" value="BIOTIN SYNTHASE, MITOCHONDRIAL"/>
    <property type="match status" value="1"/>
</dbReference>
<feature type="binding site" evidence="14 15">
    <location>
        <position position="269"/>
    </location>
    <ligand>
        <name>[2Fe-2S] cluster</name>
        <dbReference type="ChEBI" id="CHEBI:190135"/>
    </ligand>
</feature>
<feature type="domain" description="Radical SAM core" evidence="16">
    <location>
        <begin position="45"/>
        <end position="274"/>
    </location>
</feature>
<dbReference type="RefSeq" id="WP_109572500.1">
    <property type="nucleotide sequence ID" value="NZ_UHJL01000001.1"/>
</dbReference>
<sequence length="324" mass="35881">MSFVQELKNKVLNEGYEITREDAIKLLSEDLDELTKAADEIREKFHGDDFDFCSIVNARSGRCSENCKYCAQSSYYHTGAPEYKLLSADEIVADAKKKEAAGIPRYSIVTSGRTLSNRDVEQISEALRRLKKETKLSICLSAGLLNREQFDKLKEAGLTRFHNNLETYRRHFPDVCTTHTYDDKIGALQNALAAGLEICSGGIMGLGETMEDRIDMCLDLRKLGVKSTPVNVLNAIPGTPYEKLPKLTNDEFCRIVAIYRFINPKAFIRLAGGRGVLGDDGKRAFKSGANAAITDDMLTTAGVNSCKDFELVKGLGFKPHGFIG</sequence>
<dbReference type="InterPro" id="IPR058240">
    <property type="entry name" value="rSAM_sf"/>
</dbReference>
<comment type="cofactor">
    <cofactor evidence="14">
        <name>[2Fe-2S] cluster</name>
        <dbReference type="ChEBI" id="CHEBI:190135"/>
    </cofactor>
    <text evidence="14">Binds 1 [2Fe-2S] cluster. The cluster is coordinated with 3 cysteines and 1 arginine.</text>
</comment>
<evidence type="ECO:0000256" key="2">
    <source>
        <dbReference type="ARBA" id="ARBA00010765"/>
    </source>
</evidence>
<comment type="cofactor">
    <cofactor evidence="14 15">
        <name>[4Fe-4S] cluster</name>
        <dbReference type="ChEBI" id="CHEBI:49883"/>
    </cofactor>
    <text evidence="14 15">Binds 1 [4Fe-4S] cluster. The cluster is coordinated with 3 cysteines and an exchangeable S-adenosyl-L-methionine.</text>
</comment>
<dbReference type="InterPro" id="IPR010722">
    <property type="entry name" value="BATS_dom"/>
</dbReference>
<name>A0A380RXQ1_FIBSU</name>
<dbReference type="NCBIfam" id="TIGR00433">
    <property type="entry name" value="bioB"/>
    <property type="match status" value="1"/>
</dbReference>
<evidence type="ECO:0000259" key="16">
    <source>
        <dbReference type="PROSITE" id="PS51918"/>
    </source>
</evidence>
<evidence type="ECO:0000313" key="18">
    <source>
        <dbReference type="Proteomes" id="UP000255423"/>
    </source>
</evidence>
<dbReference type="EC" id="2.8.1.6" evidence="4 14"/>
<dbReference type="HAMAP" id="MF_01694">
    <property type="entry name" value="BioB"/>
    <property type="match status" value="1"/>
</dbReference>
<evidence type="ECO:0000256" key="7">
    <source>
        <dbReference type="ARBA" id="ARBA00022691"/>
    </source>
</evidence>
<evidence type="ECO:0000256" key="11">
    <source>
        <dbReference type="ARBA" id="ARBA00023004"/>
    </source>
</evidence>
<dbReference type="GO" id="GO:0004076">
    <property type="term" value="F:biotin synthase activity"/>
    <property type="evidence" value="ECO:0007669"/>
    <property type="project" value="UniProtKB-UniRule"/>
</dbReference>
<dbReference type="PROSITE" id="PS51918">
    <property type="entry name" value="RADICAL_SAM"/>
    <property type="match status" value="1"/>
</dbReference>
<keyword evidence="12 14" id="KW-0411">Iron-sulfur</keyword>
<evidence type="ECO:0000313" key="17">
    <source>
        <dbReference type="EMBL" id="SUQ20049.1"/>
    </source>
</evidence>
<dbReference type="SFLD" id="SFLDG01278">
    <property type="entry name" value="biotin_synthase_like"/>
    <property type="match status" value="1"/>
</dbReference>
<dbReference type="GO" id="GO:0051539">
    <property type="term" value="F:4 iron, 4 sulfur cluster binding"/>
    <property type="evidence" value="ECO:0007669"/>
    <property type="project" value="UniProtKB-KW"/>
</dbReference>
<evidence type="ECO:0000256" key="4">
    <source>
        <dbReference type="ARBA" id="ARBA00012236"/>
    </source>
</evidence>
<evidence type="ECO:0000256" key="13">
    <source>
        <dbReference type="ARBA" id="ARBA00051157"/>
    </source>
</evidence>
<dbReference type="InterPro" id="IPR002684">
    <property type="entry name" value="Biotin_synth/BioAB"/>
</dbReference>
<dbReference type="EMBL" id="UHJL01000001">
    <property type="protein sequence ID" value="SUQ20049.1"/>
    <property type="molecule type" value="Genomic_DNA"/>
</dbReference>
<accession>A0A380RXQ1</accession>
<dbReference type="Pfam" id="PF06968">
    <property type="entry name" value="BATS"/>
    <property type="match status" value="1"/>
</dbReference>
<dbReference type="InterPro" id="IPR013785">
    <property type="entry name" value="Aldolase_TIM"/>
</dbReference>
<comment type="pathway">
    <text evidence="1 14">Cofactor biosynthesis; biotin biosynthesis; biotin from 7,8-diaminononanoate: step 2/2.</text>
</comment>
<evidence type="ECO:0000256" key="9">
    <source>
        <dbReference type="ARBA" id="ARBA00022723"/>
    </source>
</evidence>
<dbReference type="CDD" id="cd01335">
    <property type="entry name" value="Radical_SAM"/>
    <property type="match status" value="1"/>
</dbReference>
<keyword evidence="10 14" id="KW-0093">Biotin biosynthesis</keyword>
<dbReference type="SFLD" id="SFLDG01060">
    <property type="entry name" value="BATS_domain_containing"/>
    <property type="match status" value="1"/>
</dbReference>
<dbReference type="GO" id="GO:0009102">
    <property type="term" value="P:biotin biosynthetic process"/>
    <property type="evidence" value="ECO:0007669"/>
    <property type="project" value="UniProtKB-UniRule"/>
</dbReference>
<evidence type="ECO:0000256" key="5">
    <source>
        <dbReference type="ARBA" id="ARBA00022485"/>
    </source>
</evidence>
<feature type="binding site" evidence="14 15">
    <location>
        <position position="67"/>
    </location>
    <ligand>
        <name>[4Fe-4S] cluster</name>
        <dbReference type="ChEBI" id="CHEBI:49883"/>
        <note>4Fe-4S-S-AdoMet</note>
    </ligand>
</feature>